<dbReference type="Proteomes" id="UP000805193">
    <property type="component" value="Unassembled WGS sequence"/>
</dbReference>
<gene>
    <name evidence="1" type="ORF">HPB47_025007</name>
</gene>
<accession>A0AC60Q2W9</accession>
<reference evidence="1 2" key="1">
    <citation type="journal article" date="2020" name="Cell">
        <title>Large-Scale Comparative Analyses of Tick Genomes Elucidate Their Genetic Diversity and Vector Capacities.</title>
        <authorList>
            <consortium name="Tick Genome and Microbiome Consortium (TIGMIC)"/>
            <person name="Jia N."/>
            <person name="Wang J."/>
            <person name="Shi W."/>
            <person name="Du L."/>
            <person name="Sun Y."/>
            <person name="Zhan W."/>
            <person name="Jiang J.F."/>
            <person name="Wang Q."/>
            <person name="Zhang B."/>
            <person name="Ji P."/>
            <person name="Bell-Sakyi L."/>
            <person name="Cui X.M."/>
            <person name="Yuan T.T."/>
            <person name="Jiang B.G."/>
            <person name="Yang W.F."/>
            <person name="Lam T.T."/>
            <person name="Chang Q.C."/>
            <person name="Ding S.J."/>
            <person name="Wang X.J."/>
            <person name="Zhu J.G."/>
            <person name="Ruan X.D."/>
            <person name="Zhao L."/>
            <person name="Wei J.T."/>
            <person name="Ye R.Z."/>
            <person name="Que T.C."/>
            <person name="Du C.H."/>
            <person name="Zhou Y.H."/>
            <person name="Cheng J.X."/>
            <person name="Dai P.F."/>
            <person name="Guo W.B."/>
            <person name="Han X.H."/>
            <person name="Huang E.J."/>
            <person name="Li L.F."/>
            <person name="Wei W."/>
            <person name="Gao Y.C."/>
            <person name="Liu J.Z."/>
            <person name="Shao H.Z."/>
            <person name="Wang X."/>
            <person name="Wang C.C."/>
            <person name="Yang T.C."/>
            <person name="Huo Q.B."/>
            <person name="Li W."/>
            <person name="Chen H.Y."/>
            <person name="Chen S.E."/>
            <person name="Zhou L.G."/>
            <person name="Ni X.B."/>
            <person name="Tian J.H."/>
            <person name="Sheng Y."/>
            <person name="Liu T."/>
            <person name="Pan Y.S."/>
            <person name="Xia L.Y."/>
            <person name="Li J."/>
            <person name="Zhao F."/>
            <person name="Cao W.C."/>
        </authorList>
    </citation>
    <scope>NUCLEOTIDE SEQUENCE [LARGE SCALE GENOMIC DNA]</scope>
    <source>
        <strain evidence="1">Iper-2018</strain>
    </source>
</reference>
<dbReference type="EMBL" id="JABSTQ010009573">
    <property type="protein sequence ID" value="KAG0427987.1"/>
    <property type="molecule type" value="Genomic_DNA"/>
</dbReference>
<sequence>METPVTFLLDTALPFRSAGSSGPERNKRSKPVFITRDSPERGKETNWGDYRHPRPSVRPLAATSRLMLQESLPAPALGPNPV</sequence>
<protein>
    <submittedName>
        <fullName evidence="1">Uncharacterized protein</fullName>
    </submittedName>
</protein>
<organism evidence="1 2">
    <name type="scientific">Ixodes persulcatus</name>
    <name type="common">Taiga tick</name>
    <dbReference type="NCBI Taxonomy" id="34615"/>
    <lineage>
        <taxon>Eukaryota</taxon>
        <taxon>Metazoa</taxon>
        <taxon>Ecdysozoa</taxon>
        <taxon>Arthropoda</taxon>
        <taxon>Chelicerata</taxon>
        <taxon>Arachnida</taxon>
        <taxon>Acari</taxon>
        <taxon>Parasitiformes</taxon>
        <taxon>Ixodida</taxon>
        <taxon>Ixodoidea</taxon>
        <taxon>Ixodidae</taxon>
        <taxon>Ixodinae</taxon>
        <taxon>Ixodes</taxon>
    </lineage>
</organism>
<keyword evidence="2" id="KW-1185">Reference proteome</keyword>
<evidence type="ECO:0000313" key="1">
    <source>
        <dbReference type="EMBL" id="KAG0427987.1"/>
    </source>
</evidence>
<name>A0AC60Q2W9_IXOPE</name>
<comment type="caution">
    <text evidence="1">The sequence shown here is derived from an EMBL/GenBank/DDBJ whole genome shotgun (WGS) entry which is preliminary data.</text>
</comment>
<proteinExistence type="predicted"/>
<evidence type="ECO:0000313" key="2">
    <source>
        <dbReference type="Proteomes" id="UP000805193"/>
    </source>
</evidence>